<name>A0A1G1WDV7_9BACT</name>
<proteinExistence type="predicted"/>
<reference evidence="1 2" key="1">
    <citation type="journal article" date="2016" name="Nat. Commun.">
        <title>Thousands of microbial genomes shed light on interconnected biogeochemical processes in an aquifer system.</title>
        <authorList>
            <person name="Anantharaman K."/>
            <person name="Brown C.T."/>
            <person name="Hug L.A."/>
            <person name="Sharon I."/>
            <person name="Castelle C.J."/>
            <person name="Probst A.J."/>
            <person name="Thomas B.C."/>
            <person name="Singh A."/>
            <person name="Wilkins M.J."/>
            <person name="Karaoz U."/>
            <person name="Brodie E.L."/>
            <person name="Williams K.H."/>
            <person name="Hubbard S.S."/>
            <person name="Banfield J.F."/>
        </authorList>
    </citation>
    <scope>NUCLEOTIDE SEQUENCE [LARGE SCALE GENOMIC DNA]</scope>
</reference>
<dbReference type="Proteomes" id="UP000178162">
    <property type="component" value="Unassembled WGS sequence"/>
</dbReference>
<protein>
    <submittedName>
        <fullName evidence="1">Uncharacterized protein</fullName>
    </submittedName>
</protein>
<sequence>MKGVGVMAASNSVIARQRRWAKQQTETFRQILPGFIRLEVREDSEGPLFVIWLKKGARVRKRQRSARNSSIALWPLPKSLGHHRFKIERV</sequence>
<accession>A0A1G1WDV7</accession>
<organism evidence="1 2">
    <name type="scientific">Candidatus Woykebacteria bacterium RBG_16_39_9b</name>
    <dbReference type="NCBI Taxonomy" id="1802595"/>
    <lineage>
        <taxon>Bacteria</taxon>
        <taxon>Candidatus Woykeibacteriota</taxon>
    </lineage>
</organism>
<dbReference type="AlphaFoldDB" id="A0A1G1WDV7"/>
<gene>
    <name evidence="1" type="ORF">A2134_01850</name>
</gene>
<dbReference type="EMBL" id="MHCR01000006">
    <property type="protein sequence ID" value="OGY25882.1"/>
    <property type="molecule type" value="Genomic_DNA"/>
</dbReference>
<evidence type="ECO:0000313" key="1">
    <source>
        <dbReference type="EMBL" id="OGY25882.1"/>
    </source>
</evidence>
<evidence type="ECO:0000313" key="2">
    <source>
        <dbReference type="Proteomes" id="UP000178162"/>
    </source>
</evidence>
<comment type="caution">
    <text evidence="1">The sequence shown here is derived from an EMBL/GenBank/DDBJ whole genome shotgun (WGS) entry which is preliminary data.</text>
</comment>